<evidence type="ECO:0000259" key="2">
    <source>
        <dbReference type="SMART" id="SM00998"/>
    </source>
</evidence>
<proteinExistence type="inferred from homology"/>
<dbReference type="InterPro" id="IPR000362">
    <property type="entry name" value="Fumarate_lyase_fam"/>
</dbReference>
<name>A0ABV7AMS6_9RHOB</name>
<dbReference type="PANTHER" id="PTHR43172">
    <property type="entry name" value="ADENYLOSUCCINATE LYASE"/>
    <property type="match status" value="1"/>
</dbReference>
<dbReference type="RefSeq" id="WP_377834882.1">
    <property type="nucleotide sequence ID" value="NZ_JBHRSK010000017.1"/>
</dbReference>
<dbReference type="PROSITE" id="PS00163">
    <property type="entry name" value="FUMARATE_LYASES"/>
    <property type="match status" value="1"/>
</dbReference>
<comment type="caution">
    <text evidence="3">The sequence shown here is derived from an EMBL/GenBank/DDBJ whole genome shotgun (WGS) entry which is preliminary data.</text>
</comment>
<keyword evidence="4" id="KW-1185">Reference proteome</keyword>
<reference evidence="4" key="1">
    <citation type="journal article" date="2019" name="Int. J. Syst. Evol. Microbiol.">
        <title>The Global Catalogue of Microorganisms (GCM) 10K type strain sequencing project: providing services to taxonomists for standard genome sequencing and annotation.</title>
        <authorList>
            <consortium name="The Broad Institute Genomics Platform"/>
            <consortium name="The Broad Institute Genome Sequencing Center for Infectious Disease"/>
            <person name="Wu L."/>
            <person name="Ma J."/>
        </authorList>
    </citation>
    <scope>NUCLEOTIDE SEQUENCE [LARGE SCALE GENOMIC DNA]</scope>
    <source>
        <strain evidence="4">KCTC 62192</strain>
    </source>
</reference>
<dbReference type="PRINTS" id="PR00145">
    <property type="entry name" value="ARGSUCLYASE"/>
</dbReference>
<sequence length="446" mass="46098">MPASPLDSAMFRELFGDAEAGRLFTDTAEVRAMLLVEGALAKAQGGLGVIPEVSAAFLHRACHEVQIDPAGLAAQTGNDAVCVPALVAATRKALEAPEHAQYLHWGATSQDIMDTALILRLRQALAICEARLVVTVTALGQLAQAHAGTPMTGRTYGQAATPTSFGAVVASWGMPLIRHLERLNELRPRLLTVSLSGAAGTLGAMGEKGPEVRAELARLLGLADPGASWHATRDGIAECAGWLAGVSATLGKLGEDLVTLTQSGIEEIALPTGGGSSTMPQKVNPVAPSLLVALARQAVGLNANVQGAAVHQAQRDATAWLVEWMSLPQLVLGTARGLAVALALAEGIAPRTDRMLETLEGGLGLIHAEALSFLLAREMPRPEAQAAVKALAKEARATGTPLAELAAQRWPGTDWAAALAPEAQLGQAPAEARAFAAMAAALPRPS</sequence>
<dbReference type="InterPro" id="IPR022761">
    <property type="entry name" value="Fumarate_lyase_N"/>
</dbReference>
<dbReference type="InterPro" id="IPR019468">
    <property type="entry name" value="AdenyloSucc_lyase_C"/>
</dbReference>
<dbReference type="InterPro" id="IPR020557">
    <property type="entry name" value="Fumarate_lyase_CS"/>
</dbReference>
<dbReference type="Pfam" id="PF00206">
    <property type="entry name" value="Lyase_1"/>
    <property type="match status" value="1"/>
</dbReference>
<dbReference type="SMART" id="SM00998">
    <property type="entry name" value="ADSL_C"/>
    <property type="match status" value="1"/>
</dbReference>
<dbReference type="Gene3D" id="1.10.40.30">
    <property type="entry name" value="Fumarase/aspartase (C-terminal domain)"/>
    <property type="match status" value="1"/>
</dbReference>
<dbReference type="CDD" id="cd01597">
    <property type="entry name" value="pCLME"/>
    <property type="match status" value="1"/>
</dbReference>
<dbReference type="PANTHER" id="PTHR43172:SF2">
    <property type="entry name" value="ADENYLOSUCCINATE LYASE C-TERMINAL DOMAIN-CONTAINING PROTEIN"/>
    <property type="match status" value="1"/>
</dbReference>
<dbReference type="InterPro" id="IPR008948">
    <property type="entry name" value="L-Aspartase-like"/>
</dbReference>
<dbReference type="EMBL" id="JBHRSK010000017">
    <property type="protein sequence ID" value="MFC2970120.1"/>
    <property type="molecule type" value="Genomic_DNA"/>
</dbReference>
<evidence type="ECO:0000256" key="1">
    <source>
        <dbReference type="ARBA" id="ARBA00034772"/>
    </source>
</evidence>
<dbReference type="GO" id="GO:0016829">
    <property type="term" value="F:lyase activity"/>
    <property type="evidence" value="ECO:0007669"/>
    <property type="project" value="UniProtKB-KW"/>
</dbReference>
<gene>
    <name evidence="3" type="ORF">ACFOES_18635</name>
</gene>
<keyword evidence="3" id="KW-0456">Lyase</keyword>
<evidence type="ECO:0000313" key="4">
    <source>
        <dbReference type="Proteomes" id="UP001595443"/>
    </source>
</evidence>
<evidence type="ECO:0000313" key="3">
    <source>
        <dbReference type="EMBL" id="MFC2970120.1"/>
    </source>
</evidence>
<comment type="similarity">
    <text evidence="1">Belongs to the class-II fumarase/aspartase family.</text>
</comment>
<dbReference type="PRINTS" id="PR00149">
    <property type="entry name" value="FUMRATELYASE"/>
</dbReference>
<protein>
    <submittedName>
        <fullName evidence="3">Adenylosuccinate lyase family protein</fullName>
    </submittedName>
</protein>
<dbReference type="Gene3D" id="1.20.200.10">
    <property type="entry name" value="Fumarase/aspartase (Central domain)"/>
    <property type="match status" value="1"/>
</dbReference>
<dbReference type="SUPFAM" id="SSF48557">
    <property type="entry name" value="L-aspartase-like"/>
    <property type="match status" value="1"/>
</dbReference>
<dbReference type="Proteomes" id="UP001595443">
    <property type="component" value="Unassembled WGS sequence"/>
</dbReference>
<feature type="domain" description="Adenylosuccinate lyase C-terminal" evidence="2">
    <location>
        <begin position="363"/>
        <end position="436"/>
    </location>
</feature>
<accession>A0ABV7AMS6</accession>
<organism evidence="3 4">
    <name type="scientific">Acidimangrovimonas pyrenivorans</name>
    <dbReference type="NCBI Taxonomy" id="2030798"/>
    <lineage>
        <taxon>Bacteria</taxon>
        <taxon>Pseudomonadati</taxon>
        <taxon>Pseudomonadota</taxon>
        <taxon>Alphaproteobacteria</taxon>
        <taxon>Rhodobacterales</taxon>
        <taxon>Paracoccaceae</taxon>
        <taxon>Acidimangrovimonas</taxon>
    </lineage>
</organism>